<dbReference type="InterPro" id="IPR018247">
    <property type="entry name" value="EF_Hand_1_Ca_BS"/>
</dbReference>
<proteinExistence type="predicted"/>
<dbReference type="CDD" id="cd00051">
    <property type="entry name" value="EFh"/>
    <property type="match status" value="1"/>
</dbReference>
<keyword evidence="5" id="KW-1185">Reference proteome</keyword>
<dbReference type="SUPFAM" id="SSF47473">
    <property type="entry name" value="EF-hand"/>
    <property type="match status" value="1"/>
</dbReference>
<dbReference type="Pfam" id="PF13499">
    <property type="entry name" value="EF-hand_7"/>
    <property type="match status" value="1"/>
</dbReference>
<sequence length="569" mass="63090">MDSAPQKDLHLENVFITDPFEVESGPDVFRESLLEEVAEVDEEEYLDEEEVKEGYEKTISRASSRSRKSRAESTKSGPQDKSSESDSDNEEAQPQKDILLEPDFAGLDIQDDKAFDTDLEVEDAHENIKYLLSKDTVTTYDHSGKTAYIERCKRLGVVPASYFLRHIHDKELSMKHHGLGSDGMKAMAASLASNTHILSLDLSDNWLGLEGGLAVAEMLKENCFITALNLSDNRLGNDSAMALCKIIQQNTTLTHVTLSGNEFDDKAAAAFAEAIMNTTTVQYLDLSHNDFGEMAGLVLGPAISDNTCIKELDLSWNCFRRKGAVAIAQGIKSNVYMKKINLSWNGFGLEGALALQDALKGNSVLEELDIINNRITAEGAVLIGKGLSVNETLKVLKMGRNPMQSAGCYGICAAILRNPNCVIKELDFSDILVNNDFKDVLKQVSEQIPNLKVKHGGTELPSKPKARIHPMVKLANYIEKHNLRLIDFFNKFDKDGSMSVTHEEFVEGLEETGIKFTEEEIQMLLDELDKDGDGEISISELVVGHTDFQEKREHINTVLTVMQPRPITS</sequence>
<dbReference type="Pfam" id="PF13516">
    <property type="entry name" value="LRR_6"/>
    <property type="match status" value="7"/>
</dbReference>
<feature type="domain" description="EF-hand" evidence="3">
    <location>
        <begin position="480"/>
        <end position="515"/>
    </location>
</feature>
<dbReference type="SMART" id="SM00054">
    <property type="entry name" value="EFh"/>
    <property type="match status" value="2"/>
</dbReference>
<dbReference type="SUPFAM" id="SSF52047">
    <property type="entry name" value="RNI-like"/>
    <property type="match status" value="1"/>
</dbReference>
<dbReference type="InterPro" id="IPR011992">
    <property type="entry name" value="EF-hand-dom_pair"/>
</dbReference>
<dbReference type="GO" id="GO:0005509">
    <property type="term" value="F:calcium ion binding"/>
    <property type="evidence" value="ECO:0007669"/>
    <property type="project" value="InterPro"/>
</dbReference>
<dbReference type="AlphaFoldDB" id="A0AAE0SS11"/>
<evidence type="ECO:0000256" key="2">
    <source>
        <dbReference type="SAM" id="MobiDB-lite"/>
    </source>
</evidence>
<feature type="domain" description="EF-hand" evidence="3">
    <location>
        <begin position="516"/>
        <end position="551"/>
    </location>
</feature>
<dbReference type="Gene3D" id="1.10.238.10">
    <property type="entry name" value="EF-hand"/>
    <property type="match status" value="1"/>
</dbReference>
<evidence type="ECO:0000259" key="3">
    <source>
        <dbReference type="PROSITE" id="PS50222"/>
    </source>
</evidence>
<dbReference type="EMBL" id="JAEAOA010000802">
    <property type="protein sequence ID" value="KAK3596543.1"/>
    <property type="molecule type" value="Genomic_DNA"/>
</dbReference>
<evidence type="ECO:0000256" key="1">
    <source>
        <dbReference type="ARBA" id="ARBA00022837"/>
    </source>
</evidence>
<dbReference type="SMART" id="SM00368">
    <property type="entry name" value="LRR_RI"/>
    <property type="match status" value="8"/>
</dbReference>
<evidence type="ECO:0000313" key="5">
    <source>
        <dbReference type="Proteomes" id="UP001195483"/>
    </source>
</evidence>
<accession>A0AAE0SS11</accession>
<reference evidence="4" key="1">
    <citation type="journal article" date="2021" name="Genome Biol. Evol.">
        <title>A High-Quality Reference Genome for a Parasitic Bivalve with Doubly Uniparental Inheritance (Bivalvia: Unionida).</title>
        <authorList>
            <person name="Smith C.H."/>
        </authorList>
    </citation>
    <scope>NUCLEOTIDE SEQUENCE</scope>
    <source>
        <strain evidence="4">CHS0354</strain>
    </source>
</reference>
<reference evidence="4" key="3">
    <citation type="submission" date="2023-05" db="EMBL/GenBank/DDBJ databases">
        <authorList>
            <person name="Smith C.H."/>
        </authorList>
    </citation>
    <scope>NUCLEOTIDE SEQUENCE</scope>
    <source>
        <strain evidence="4">CHS0354</strain>
        <tissue evidence="4">Mantle</tissue>
    </source>
</reference>
<protein>
    <recommendedName>
        <fullName evidence="3">EF-hand domain-containing protein</fullName>
    </recommendedName>
</protein>
<organism evidence="4 5">
    <name type="scientific">Potamilus streckersoni</name>
    <dbReference type="NCBI Taxonomy" id="2493646"/>
    <lineage>
        <taxon>Eukaryota</taxon>
        <taxon>Metazoa</taxon>
        <taxon>Spiralia</taxon>
        <taxon>Lophotrochozoa</taxon>
        <taxon>Mollusca</taxon>
        <taxon>Bivalvia</taxon>
        <taxon>Autobranchia</taxon>
        <taxon>Heteroconchia</taxon>
        <taxon>Palaeoheterodonta</taxon>
        <taxon>Unionida</taxon>
        <taxon>Unionoidea</taxon>
        <taxon>Unionidae</taxon>
        <taxon>Ambleminae</taxon>
        <taxon>Lampsilini</taxon>
        <taxon>Potamilus</taxon>
    </lineage>
</organism>
<reference evidence="4" key="2">
    <citation type="journal article" date="2021" name="Genome Biol. Evol.">
        <title>Developing a high-quality reference genome for a parasitic bivalve with doubly uniparental inheritance (Bivalvia: Unionida).</title>
        <authorList>
            <person name="Smith C.H."/>
        </authorList>
    </citation>
    <scope>NUCLEOTIDE SEQUENCE</scope>
    <source>
        <strain evidence="4">CHS0354</strain>
        <tissue evidence="4">Mantle</tissue>
    </source>
</reference>
<dbReference type="PANTHER" id="PTHR24114:SF50">
    <property type="entry name" value="RNI-LIKE PROTEIN"/>
    <property type="match status" value="1"/>
</dbReference>
<dbReference type="InterPro" id="IPR032675">
    <property type="entry name" value="LRR_dom_sf"/>
</dbReference>
<dbReference type="PANTHER" id="PTHR24114">
    <property type="entry name" value="LEUCINE RICH REPEAT FAMILY PROTEIN"/>
    <property type="match status" value="1"/>
</dbReference>
<dbReference type="Gene3D" id="3.80.10.10">
    <property type="entry name" value="Ribonuclease Inhibitor"/>
    <property type="match status" value="3"/>
</dbReference>
<dbReference type="Proteomes" id="UP001195483">
    <property type="component" value="Unassembled WGS sequence"/>
</dbReference>
<feature type="compositionally biased region" description="Acidic residues" evidence="2">
    <location>
        <begin position="40"/>
        <end position="51"/>
    </location>
</feature>
<name>A0AAE0SS11_9BIVA</name>
<evidence type="ECO:0000313" key="4">
    <source>
        <dbReference type="EMBL" id="KAK3596543.1"/>
    </source>
</evidence>
<keyword evidence="1" id="KW-0106">Calcium</keyword>
<dbReference type="InterPro" id="IPR002048">
    <property type="entry name" value="EF_hand_dom"/>
</dbReference>
<gene>
    <name evidence="4" type="ORF">CHS0354_013228</name>
</gene>
<dbReference type="InterPro" id="IPR052394">
    <property type="entry name" value="LRR-containing"/>
</dbReference>
<dbReference type="PROSITE" id="PS00018">
    <property type="entry name" value="EF_HAND_1"/>
    <property type="match status" value="1"/>
</dbReference>
<dbReference type="InterPro" id="IPR001611">
    <property type="entry name" value="Leu-rich_rpt"/>
</dbReference>
<comment type="caution">
    <text evidence="4">The sequence shown here is derived from an EMBL/GenBank/DDBJ whole genome shotgun (WGS) entry which is preliminary data.</text>
</comment>
<feature type="region of interest" description="Disordered" evidence="2">
    <location>
        <begin position="40"/>
        <end position="94"/>
    </location>
</feature>
<dbReference type="PROSITE" id="PS50222">
    <property type="entry name" value="EF_HAND_2"/>
    <property type="match status" value="2"/>
</dbReference>